<comment type="similarity">
    <text evidence="11">Belongs to the SEDS family. MrdB/RodA subfamily.</text>
</comment>
<evidence type="ECO:0000256" key="10">
    <source>
        <dbReference type="ARBA" id="ARBA00023316"/>
    </source>
</evidence>
<feature type="transmembrane region" description="Helical" evidence="11">
    <location>
        <begin position="272"/>
        <end position="292"/>
    </location>
</feature>
<evidence type="ECO:0000256" key="9">
    <source>
        <dbReference type="ARBA" id="ARBA00023136"/>
    </source>
</evidence>
<proteinExistence type="inferred from homology"/>
<feature type="transmembrane region" description="Helical" evidence="11">
    <location>
        <begin position="140"/>
        <end position="156"/>
    </location>
</feature>
<evidence type="ECO:0000256" key="6">
    <source>
        <dbReference type="ARBA" id="ARBA00022960"/>
    </source>
</evidence>
<keyword evidence="4 11" id="KW-0808">Transferase</keyword>
<evidence type="ECO:0000256" key="2">
    <source>
        <dbReference type="ARBA" id="ARBA00022475"/>
    </source>
</evidence>
<dbReference type="PANTHER" id="PTHR30474">
    <property type="entry name" value="CELL CYCLE PROTEIN"/>
    <property type="match status" value="1"/>
</dbReference>
<dbReference type="HAMAP" id="MF_02079">
    <property type="entry name" value="PGT_RodA"/>
    <property type="match status" value="1"/>
</dbReference>
<dbReference type="GO" id="GO:0008955">
    <property type="term" value="F:peptidoglycan glycosyltransferase activity"/>
    <property type="evidence" value="ECO:0007669"/>
    <property type="project" value="UniProtKB-UniRule"/>
</dbReference>
<dbReference type="Pfam" id="PF01098">
    <property type="entry name" value="FTSW_RODA_SPOVE"/>
    <property type="match status" value="1"/>
</dbReference>
<dbReference type="GO" id="GO:0005886">
    <property type="term" value="C:plasma membrane"/>
    <property type="evidence" value="ECO:0007669"/>
    <property type="project" value="UniProtKB-SubCell"/>
</dbReference>
<dbReference type="GO" id="GO:0015648">
    <property type="term" value="F:lipid-linked peptidoglycan transporter activity"/>
    <property type="evidence" value="ECO:0007669"/>
    <property type="project" value="TreeGrafter"/>
</dbReference>
<dbReference type="GO" id="GO:0032153">
    <property type="term" value="C:cell division site"/>
    <property type="evidence" value="ECO:0007669"/>
    <property type="project" value="TreeGrafter"/>
</dbReference>
<comment type="pathway">
    <text evidence="11">Cell wall biogenesis; peptidoglycan biosynthesis.</text>
</comment>
<keyword evidence="7 11" id="KW-0573">Peptidoglycan synthesis</keyword>
<dbReference type="UniPathway" id="UPA00219"/>
<protein>
    <recommendedName>
        <fullName evidence="11">Peptidoglycan glycosyltransferase RodA</fullName>
        <shortName evidence="11">PGT</shortName>
        <ecNumber evidence="11">2.4.99.28</ecNumber>
    </recommendedName>
    <alternativeName>
        <fullName evidence="11">Cell elongation protein RodA</fullName>
    </alternativeName>
    <alternativeName>
        <fullName evidence="11">Cell wall polymerase</fullName>
    </alternativeName>
    <alternativeName>
        <fullName evidence="11">Peptidoglycan polymerase</fullName>
        <shortName evidence="11">PG polymerase</shortName>
    </alternativeName>
</protein>
<dbReference type="NCBIfam" id="TIGR02210">
    <property type="entry name" value="rodA_shape"/>
    <property type="match status" value="1"/>
</dbReference>
<dbReference type="PROSITE" id="PS00428">
    <property type="entry name" value="FTSW_RODA_SPOVE"/>
    <property type="match status" value="1"/>
</dbReference>
<feature type="transmembrane region" description="Helical" evidence="11">
    <location>
        <begin position="50"/>
        <end position="67"/>
    </location>
</feature>
<dbReference type="STRING" id="206665.SAMN04488516_102104"/>
<accession>A0A1H0BBH6</accession>
<dbReference type="GO" id="GO:0071555">
    <property type="term" value="P:cell wall organization"/>
    <property type="evidence" value="ECO:0007669"/>
    <property type="project" value="UniProtKB-KW"/>
</dbReference>
<evidence type="ECO:0000256" key="1">
    <source>
        <dbReference type="ARBA" id="ARBA00004141"/>
    </source>
</evidence>
<dbReference type="GO" id="GO:0051301">
    <property type="term" value="P:cell division"/>
    <property type="evidence" value="ECO:0007669"/>
    <property type="project" value="InterPro"/>
</dbReference>
<feature type="transmembrane region" description="Helical" evidence="11">
    <location>
        <begin position="162"/>
        <end position="180"/>
    </location>
</feature>
<feature type="transmembrane region" description="Helical" evidence="11">
    <location>
        <begin position="106"/>
        <end position="128"/>
    </location>
</feature>
<evidence type="ECO:0000256" key="3">
    <source>
        <dbReference type="ARBA" id="ARBA00022676"/>
    </source>
</evidence>
<evidence type="ECO:0000256" key="7">
    <source>
        <dbReference type="ARBA" id="ARBA00022984"/>
    </source>
</evidence>
<evidence type="ECO:0000313" key="12">
    <source>
        <dbReference type="EMBL" id="SDN42743.1"/>
    </source>
</evidence>
<sequence>MFDRRLVENIDFKLILVVCALFLVGVINLYSASAYRFEQGINVTPFFIKQIIWGCIGFLGFLFIILFDYRHLKYFAWYLYFASICSLLLVFWIGKVVYGARRWIDLGFFNFQPSELAKISTIILVAYLLSKYEDVINKKVLYKISFLVFIPFFLIIKQPDLGTAILLLASIGGMVFYKGIQRSIAKILIFFIPVVLPVSWFCLHDYQKERILNFLDPSRDPLGAGYHIIQSQIAIGSGRFWGKGFLAGSQSQLRFLPEKHTDFAFAVFAEEWGFVGAIFLLFLFCFFLYQMLQIAFQAKDRFGRYLVIGIFFYFLIQIVINMGMVLGLMPVVGVPLPFISYGGTSLVINFILVGLVINVGMRRFIFKNV</sequence>
<name>A0A1H0BBH6_9BACT</name>
<feature type="transmembrane region" description="Helical" evidence="11">
    <location>
        <begin position="304"/>
        <end position="326"/>
    </location>
</feature>
<organism evidence="12 13">
    <name type="scientific">Desulfonauticus submarinus</name>
    <dbReference type="NCBI Taxonomy" id="206665"/>
    <lineage>
        <taxon>Bacteria</taxon>
        <taxon>Pseudomonadati</taxon>
        <taxon>Thermodesulfobacteriota</taxon>
        <taxon>Desulfovibrionia</taxon>
        <taxon>Desulfovibrionales</taxon>
        <taxon>Desulfonauticaceae</taxon>
        <taxon>Desulfonauticus</taxon>
    </lineage>
</organism>
<keyword evidence="2 11" id="KW-1003">Cell membrane</keyword>
<dbReference type="GO" id="GO:0009252">
    <property type="term" value="P:peptidoglycan biosynthetic process"/>
    <property type="evidence" value="ECO:0007669"/>
    <property type="project" value="UniProtKB-UniRule"/>
</dbReference>
<keyword evidence="9 11" id="KW-0472">Membrane</keyword>
<reference evidence="12 13" key="1">
    <citation type="submission" date="2016-10" db="EMBL/GenBank/DDBJ databases">
        <authorList>
            <person name="de Groot N.N."/>
        </authorList>
    </citation>
    <scope>NUCLEOTIDE SEQUENCE [LARGE SCALE GENOMIC DNA]</scope>
    <source>
        <strain evidence="12 13">DSM 15269</strain>
    </source>
</reference>
<feature type="transmembrane region" description="Helical" evidence="11">
    <location>
        <begin position="12"/>
        <end position="30"/>
    </location>
</feature>
<dbReference type="EMBL" id="FNIN01000002">
    <property type="protein sequence ID" value="SDN42743.1"/>
    <property type="molecule type" value="Genomic_DNA"/>
</dbReference>
<dbReference type="PANTHER" id="PTHR30474:SF1">
    <property type="entry name" value="PEPTIDOGLYCAN GLYCOSYLTRANSFERASE MRDB"/>
    <property type="match status" value="1"/>
</dbReference>
<comment type="catalytic activity">
    <reaction evidence="11">
        <text>[GlcNAc-(1-&gt;4)-Mur2Ac(oyl-L-Ala-gamma-D-Glu-L-Lys-D-Ala-D-Ala)](n)-di-trans,octa-cis-undecaprenyl diphosphate + beta-D-GlcNAc-(1-&gt;4)-Mur2Ac(oyl-L-Ala-gamma-D-Glu-L-Lys-D-Ala-D-Ala)-di-trans,octa-cis-undecaprenyl diphosphate = [GlcNAc-(1-&gt;4)-Mur2Ac(oyl-L-Ala-gamma-D-Glu-L-Lys-D-Ala-D-Ala)](n+1)-di-trans,octa-cis-undecaprenyl diphosphate + di-trans,octa-cis-undecaprenyl diphosphate + H(+)</text>
        <dbReference type="Rhea" id="RHEA:23708"/>
        <dbReference type="Rhea" id="RHEA-COMP:9602"/>
        <dbReference type="Rhea" id="RHEA-COMP:9603"/>
        <dbReference type="ChEBI" id="CHEBI:15378"/>
        <dbReference type="ChEBI" id="CHEBI:58405"/>
        <dbReference type="ChEBI" id="CHEBI:60033"/>
        <dbReference type="ChEBI" id="CHEBI:78435"/>
        <dbReference type="EC" id="2.4.99.28"/>
    </reaction>
</comment>
<comment type="function">
    <text evidence="11">Peptidoglycan polymerase that is essential for cell wall elongation.</text>
</comment>
<feature type="transmembrane region" description="Helical" evidence="11">
    <location>
        <begin position="74"/>
        <end position="94"/>
    </location>
</feature>
<evidence type="ECO:0000256" key="8">
    <source>
        <dbReference type="ARBA" id="ARBA00022989"/>
    </source>
</evidence>
<dbReference type="RefSeq" id="WP_434963925.1">
    <property type="nucleotide sequence ID" value="NZ_FNIN01000002.1"/>
</dbReference>
<keyword evidence="8 11" id="KW-1133">Transmembrane helix</keyword>
<keyword evidence="10 11" id="KW-0961">Cell wall biogenesis/degradation</keyword>
<dbReference type="InterPro" id="IPR001182">
    <property type="entry name" value="FtsW/RodA"/>
</dbReference>
<dbReference type="Proteomes" id="UP000199602">
    <property type="component" value="Unassembled WGS sequence"/>
</dbReference>
<keyword evidence="3 11" id="KW-0328">Glycosyltransferase</keyword>
<evidence type="ECO:0000256" key="4">
    <source>
        <dbReference type="ARBA" id="ARBA00022679"/>
    </source>
</evidence>
<dbReference type="InterPro" id="IPR018365">
    <property type="entry name" value="Cell_cycle_FtsW-rel_CS"/>
</dbReference>
<keyword evidence="13" id="KW-1185">Reference proteome</keyword>
<keyword evidence="5 11" id="KW-0812">Transmembrane</keyword>
<evidence type="ECO:0000256" key="11">
    <source>
        <dbReference type="HAMAP-Rule" id="MF_02079"/>
    </source>
</evidence>
<dbReference type="GO" id="GO:0008360">
    <property type="term" value="P:regulation of cell shape"/>
    <property type="evidence" value="ECO:0007669"/>
    <property type="project" value="UniProtKB-KW"/>
</dbReference>
<evidence type="ECO:0000313" key="13">
    <source>
        <dbReference type="Proteomes" id="UP000199602"/>
    </source>
</evidence>
<dbReference type="InterPro" id="IPR011923">
    <property type="entry name" value="RodA/MrdB"/>
</dbReference>
<feature type="transmembrane region" description="Helical" evidence="11">
    <location>
        <begin position="187"/>
        <end position="206"/>
    </location>
</feature>
<evidence type="ECO:0000256" key="5">
    <source>
        <dbReference type="ARBA" id="ARBA00022692"/>
    </source>
</evidence>
<gene>
    <name evidence="11" type="primary">rodA</name>
    <name evidence="12" type="ORF">SAMN04488516_102104</name>
</gene>
<comment type="subcellular location">
    <subcellularLocation>
        <location evidence="11">Cell membrane</location>
        <topology evidence="11">Multi-pass membrane protein</topology>
    </subcellularLocation>
    <subcellularLocation>
        <location evidence="1">Membrane</location>
        <topology evidence="1">Multi-pass membrane protein</topology>
    </subcellularLocation>
</comment>
<dbReference type="EC" id="2.4.99.28" evidence="11"/>
<dbReference type="AlphaFoldDB" id="A0A1H0BBH6"/>
<feature type="transmembrane region" description="Helical" evidence="11">
    <location>
        <begin position="338"/>
        <end position="361"/>
    </location>
</feature>
<keyword evidence="6 11" id="KW-0133">Cell shape</keyword>